<dbReference type="Proteomes" id="UP000031443">
    <property type="component" value="Unassembled WGS sequence"/>
</dbReference>
<proteinExistence type="predicted"/>
<evidence type="ECO:0000313" key="2">
    <source>
        <dbReference type="EMBL" id="EMP35935.1"/>
    </source>
</evidence>
<gene>
    <name evidence="2" type="ORF">UY3_06901</name>
</gene>
<dbReference type="EMBL" id="KB527134">
    <property type="protein sequence ID" value="EMP35935.1"/>
    <property type="molecule type" value="Genomic_DNA"/>
</dbReference>
<accession>M7BJQ0</accession>
<protein>
    <submittedName>
        <fullName evidence="2">Zinc finger and SCAN domain-containing protein 29</fullName>
    </submittedName>
</protein>
<dbReference type="PANTHER" id="PTHR47595">
    <property type="entry name" value="HEAT SHOCK 70 KDA PROTEIN 14"/>
    <property type="match status" value="1"/>
</dbReference>
<sequence length="212" mass="24277">MGDYHSKRSPTWTTEELLDLLSIWGEEAMQSQQRLSRRNFDTYGQISQSLCKKSYDQDTVQCRVKIKELRQPYQKEREANHRSGAAPKTCWFYKELDAILGGDPTSTAKSPVDISVDVEAEERGPNPEDEVIDEEVELDDNVELPVGLLSGAGSQELFNTPEVYQSQQLFSGEQEAGEEMPKTCTVAIYWVANYLDYKMYVMDFLKAKDMYE</sequence>
<evidence type="ECO:0000313" key="3">
    <source>
        <dbReference type="Proteomes" id="UP000031443"/>
    </source>
</evidence>
<dbReference type="Gene3D" id="1.10.10.60">
    <property type="entry name" value="Homeodomain-like"/>
    <property type="match status" value="1"/>
</dbReference>
<keyword evidence="3" id="KW-1185">Reference proteome</keyword>
<dbReference type="InterPro" id="IPR044822">
    <property type="entry name" value="Myb_DNA-bind_4"/>
</dbReference>
<evidence type="ECO:0000259" key="1">
    <source>
        <dbReference type="Pfam" id="PF13837"/>
    </source>
</evidence>
<dbReference type="AlphaFoldDB" id="M7BJQ0"/>
<reference evidence="3" key="1">
    <citation type="journal article" date="2013" name="Nat. Genet.">
        <title>The draft genomes of soft-shell turtle and green sea turtle yield insights into the development and evolution of the turtle-specific body plan.</title>
        <authorList>
            <person name="Wang Z."/>
            <person name="Pascual-Anaya J."/>
            <person name="Zadissa A."/>
            <person name="Li W."/>
            <person name="Niimura Y."/>
            <person name="Huang Z."/>
            <person name="Li C."/>
            <person name="White S."/>
            <person name="Xiong Z."/>
            <person name="Fang D."/>
            <person name="Wang B."/>
            <person name="Ming Y."/>
            <person name="Chen Y."/>
            <person name="Zheng Y."/>
            <person name="Kuraku S."/>
            <person name="Pignatelli M."/>
            <person name="Herrero J."/>
            <person name="Beal K."/>
            <person name="Nozawa M."/>
            <person name="Li Q."/>
            <person name="Wang J."/>
            <person name="Zhang H."/>
            <person name="Yu L."/>
            <person name="Shigenobu S."/>
            <person name="Wang J."/>
            <person name="Liu J."/>
            <person name="Flicek P."/>
            <person name="Searle S."/>
            <person name="Wang J."/>
            <person name="Kuratani S."/>
            <person name="Yin Y."/>
            <person name="Aken B."/>
            <person name="Zhang G."/>
            <person name="Irie N."/>
        </authorList>
    </citation>
    <scope>NUCLEOTIDE SEQUENCE [LARGE SCALE GENOMIC DNA]</scope>
</reference>
<dbReference type="Pfam" id="PF13837">
    <property type="entry name" value="Myb_DNA-bind_4"/>
    <property type="match status" value="1"/>
</dbReference>
<name>M7BJQ0_CHEMY</name>
<dbReference type="PANTHER" id="PTHR47595:SF1">
    <property type="entry name" value="MYB_SANT-LIKE DNA-BINDING DOMAIN-CONTAINING PROTEIN"/>
    <property type="match status" value="1"/>
</dbReference>
<feature type="domain" description="Myb/SANT-like DNA-binding" evidence="1">
    <location>
        <begin position="10"/>
        <end position="99"/>
    </location>
</feature>
<organism evidence="2 3">
    <name type="scientific">Chelonia mydas</name>
    <name type="common">Green sea-turtle</name>
    <name type="synonym">Chelonia agassizi</name>
    <dbReference type="NCBI Taxonomy" id="8469"/>
    <lineage>
        <taxon>Eukaryota</taxon>
        <taxon>Metazoa</taxon>
        <taxon>Chordata</taxon>
        <taxon>Craniata</taxon>
        <taxon>Vertebrata</taxon>
        <taxon>Euteleostomi</taxon>
        <taxon>Archelosauria</taxon>
        <taxon>Testudinata</taxon>
        <taxon>Testudines</taxon>
        <taxon>Cryptodira</taxon>
        <taxon>Durocryptodira</taxon>
        <taxon>Americhelydia</taxon>
        <taxon>Chelonioidea</taxon>
        <taxon>Cheloniidae</taxon>
        <taxon>Chelonia</taxon>
    </lineage>
</organism>